<evidence type="ECO:0000256" key="1">
    <source>
        <dbReference type="SAM" id="Phobius"/>
    </source>
</evidence>
<keyword evidence="1" id="KW-1133">Transmembrane helix</keyword>
<dbReference type="EMBL" id="FOTB01000006">
    <property type="protein sequence ID" value="SFK95429.1"/>
    <property type="molecule type" value="Genomic_DNA"/>
</dbReference>
<protein>
    <submittedName>
        <fullName evidence="3">Uncharacterized protein</fullName>
    </submittedName>
</protein>
<dbReference type="RefSeq" id="WP_046790579.1">
    <property type="nucleotide sequence ID" value="NZ_CP011366.1"/>
</dbReference>
<reference evidence="2 4" key="1">
    <citation type="journal article" date="2015" name="Int. J. Syst. Evol. Microbiol.">
        <title>Complete genome sequence of Salinicoccus halodurans H3B36, isolated from the Qaidam Basin in China.</title>
        <authorList>
            <person name="Jiang K."/>
            <person name="Xue Y."/>
            <person name="Ma Y."/>
        </authorList>
    </citation>
    <scope>NUCLEOTIDE SEQUENCE [LARGE SCALE GENOMIC DNA]</scope>
    <source>
        <strain evidence="2 4">H3B36</strain>
    </source>
</reference>
<proteinExistence type="predicted"/>
<dbReference type="AlphaFoldDB" id="A0A0F7HLE6"/>
<reference evidence="4" key="2">
    <citation type="submission" date="2015-04" db="EMBL/GenBank/DDBJ databases">
        <title>Complete genome sequence of Salinicoccus halodurans strain H3B36, isolated from the Qaidam basin of China.</title>
        <authorList>
            <person name="Ma Y."/>
            <person name="Jiang K."/>
            <person name="Xue Y."/>
        </authorList>
    </citation>
    <scope>NUCLEOTIDE SEQUENCE [LARGE SCALE GENOMIC DNA]</scope>
    <source>
        <strain evidence="4">H3B36</strain>
    </source>
</reference>
<evidence type="ECO:0000313" key="4">
    <source>
        <dbReference type="Proteomes" id="UP000034029"/>
    </source>
</evidence>
<feature type="transmembrane region" description="Helical" evidence="1">
    <location>
        <begin position="32"/>
        <end position="51"/>
    </location>
</feature>
<sequence length="60" mass="6546">MGENQIAIIFGTVLGIVLTLTALGILPGKILVIGFLVTLFILVPTGMIVSAKYENWRMER</sequence>
<keyword evidence="1" id="KW-0472">Membrane</keyword>
<evidence type="ECO:0000313" key="2">
    <source>
        <dbReference type="EMBL" id="AKG74397.1"/>
    </source>
</evidence>
<keyword evidence="1" id="KW-0812">Transmembrane</keyword>
<evidence type="ECO:0000313" key="3">
    <source>
        <dbReference type="EMBL" id="SFK95429.1"/>
    </source>
</evidence>
<gene>
    <name evidence="2" type="ORF">AAT16_09220</name>
    <name evidence="3" type="ORF">SAMN05216235_2743</name>
</gene>
<dbReference type="Proteomes" id="UP000034029">
    <property type="component" value="Chromosome"/>
</dbReference>
<name>A0A0F7HLE6_9STAP</name>
<dbReference type="KEGG" id="shv:AAT16_09220"/>
<dbReference type="Proteomes" id="UP000183090">
    <property type="component" value="Unassembled WGS sequence"/>
</dbReference>
<evidence type="ECO:0000313" key="5">
    <source>
        <dbReference type="Proteomes" id="UP000183090"/>
    </source>
</evidence>
<keyword evidence="4" id="KW-1185">Reference proteome</keyword>
<accession>A0A0F7HLE6</accession>
<reference evidence="3 5" key="3">
    <citation type="submission" date="2016-10" db="EMBL/GenBank/DDBJ databases">
        <authorList>
            <person name="Varghese N."/>
            <person name="Submissions S."/>
        </authorList>
    </citation>
    <scope>NUCLEOTIDE SEQUENCE [LARGE SCALE GENOMIC DNA]</scope>
    <source>
        <strain evidence="3 5">CGMCC 1.6501</strain>
    </source>
</reference>
<organism evidence="3 5">
    <name type="scientific">Salinicoccus halodurans</name>
    <dbReference type="NCBI Taxonomy" id="407035"/>
    <lineage>
        <taxon>Bacteria</taxon>
        <taxon>Bacillati</taxon>
        <taxon>Bacillota</taxon>
        <taxon>Bacilli</taxon>
        <taxon>Bacillales</taxon>
        <taxon>Staphylococcaceae</taxon>
        <taxon>Salinicoccus</taxon>
    </lineage>
</organism>
<dbReference type="EMBL" id="CP011366">
    <property type="protein sequence ID" value="AKG74397.1"/>
    <property type="molecule type" value="Genomic_DNA"/>
</dbReference>
<feature type="transmembrane region" description="Helical" evidence="1">
    <location>
        <begin position="7"/>
        <end position="26"/>
    </location>
</feature>